<dbReference type="EMBL" id="JABFAC010000004">
    <property type="protein sequence ID" value="MBA0610319.1"/>
    <property type="molecule type" value="Genomic_DNA"/>
</dbReference>
<sequence length="163" mass="19007">MLQLSPFYIYAQGAQECSLLAGERFNEIVGSSYYMAPEVLKCNYGLEVDVWSAGVIVFILLYGVLPFWASLSFYFQKNRYKLNFSCLHTETEQGVAQVIIHSIIDFKRDPWPKVLDNAKDLVKKCLILIQSSVLQYRKCLFLHLRQAEVSSYKIHEQMEIRFY</sequence>
<dbReference type="GO" id="GO:0005524">
    <property type="term" value="F:ATP binding"/>
    <property type="evidence" value="ECO:0007669"/>
    <property type="project" value="UniProtKB-KW"/>
</dbReference>
<evidence type="ECO:0000259" key="8">
    <source>
        <dbReference type="PROSITE" id="PS50011"/>
    </source>
</evidence>
<keyword evidence="7" id="KW-0812">Transmembrane</keyword>
<protein>
    <recommendedName>
        <fullName evidence="8">Protein kinase domain-containing protein</fullName>
    </recommendedName>
</protein>
<accession>A0A7J8R910</accession>
<evidence type="ECO:0000256" key="1">
    <source>
        <dbReference type="ARBA" id="ARBA00005354"/>
    </source>
</evidence>
<keyword evidence="2" id="KW-0723">Serine/threonine-protein kinase</keyword>
<keyword evidence="10" id="KW-1185">Reference proteome</keyword>
<dbReference type="InterPro" id="IPR050205">
    <property type="entry name" value="CDPK_Ser/Thr_kinases"/>
</dbReference>
<organism evidence="9 10">
    <name type="scientific">Gossypium davidsonii</name>
    <name type="common">Davidson's cotton</name>
    <name type="synonym">Gossypium klotzschianum subsp. davidsonii</name>
    <dbReference type="NCBI Taxonomy" id="34287"/>
    <lineage>
        <taxon>Eukaryota</taxon>
        <taxon>Viridiplantae</taxon>
        <taxon>Streptophyta</taxon>
        <taxon>Embryophyta</taxon>
        <taxon>Tracheophyta</taxon>
        <taxon>Spermatophyta</taxon>
        <taxon>Magnoliopsida</taxon>
        <taxon>eudicotyledons</taxon>
        <taxon>Gunneridae</taxon>
        <taxon>Pentapetalae</taxon>
        <taxon>rosids</taxon>
        <taxon>malvids</taxon>
        <taxon>Malvales</taxon>
        <taxon>Malvaceae</taxon>
        <taxon>Malvoideae</taxon>
        <taxon>Gossypium</taxon>
    </lineage>
</organism>
<keyword evidence="7" id="KW-1133">Transmembrane helix</keyword>
<dbReference type="SUPFAM" id="SSF56112">
    <property type="entry name" value="Protein kinase-like (PK-like)"/>
    <property type="match status" value="1"/>
</dbReference>
<evidence type="ECO:0000256" key="4">
    <source>
        <dbReference type="ARBA" id="ARBA00022741"/>
    </source>
</evidence>
<keyword evidence="6" id="KW-0067">ATP-binding</keyword>
<proteinExistence type="inferred from homology"/>
<dbReference type="AlphaFoldDB" id="A0A7J8R910"/>
<evidence type="ECO:0000313" key="10">
    <source>
        <dbReference type="Proteomes" id="UP000593561"/>
    </source>
</evidence>
<keyword evidence="4" id="KW-0547">Nucleotide-binding</keyword>
<evidence type="ECO:0000256" key="7">
    <source>
        <dbReference type="SAM" id="Phobius"/>
    </source>
</evidence>
<dbReference type="Pfam" id="PF00069">
    <property type="entry name" value="Pkinase"/>
    <property type="match status" value="1"/>
</dbReference>
<dbReference type="Gene3D" id="1.10.510.10">
    <property type="entry name" value="Transferase(Phosphotransferase) domain 1"/>
    <property type="match status" value="1"/>
</dbReference>
<dbReference type="PANTHER" id="PTHR24349">
    <property type="entry name" value="SERINE/THREONINE-PROTEIN KINASE"/>
    <property type="match status" value="1"/>
</dbReference>
<evidence type="ECO:0000256" key="2">
    <source>
        <dbReference type="ARBA" id="ARBA00022527"/>
    </source>
</evidence>
<feature type="transmembrane region" description="Helical" evidence="7">
    <location>
        <begin position="50"/>
        <end position="75"/>
    </location>
</feature>
<evidence type="ECO:0000256" key="5">
    <source>
        <dbReference type="ARBA" id="ARBA00022777"/>
    </source>
</evidence>
<reference evidence="9 10" key="1">
    <citation type="journal article" date="2019" name="Genome Biol. Evol.">
        <title>Insights into the evolution of the New World diploid cottons (Gossypium, subgenus Houzingenia) based on genome sequencing.</title>
        <authorList>
            <person name="Grover C.E."/>
            <person name="Arick M.A. 2nd"/>
            <person name="Thrash A."/>
            <person name="Conover J.L."/>
            <person name="Sanders W.S."/>
            <person name="Peterson D.G."/>
            <person name="Frelichowski J.E."/>
            <person name="Scheffler J.A."/>
            <person name="Scheffler B.E."/>
            <person name="Wendel J.F."/>
        </authorList>
    </citation>
    <scope>NUCLEOTIDE SEQUENCE [LARGE SCALE GENOMIC DNA]</scope>
    <source>
        <strain evidence="9">27</strain>
        <tissue evidence="9">Leaf</tissue>
    </source>
</reference>
<evidence type="ECO:0000256" key="6">
    <source>
        <dbReference type="ARBA" id="ARBA00022840"/>
    </source>
</evidence>
<dbReference type="PROSITE" id="PS50011">
    <property type="entry name" value="PROTEIN_KINASE_DOM"/>
    <property type="match status" value="1"/>
</dbReference>
<dbReference type="Proteomes" id="UP000593561">
    <property type="component" value="Unassembled WGS sequence"/>
</dbReference>
<gene>
    <name evidence="9" type="ORF">Godav_011184</name>
</gene>
<comment type="caution">
    <text evidence="9">The sequence shown here is derived from an EMBL/GenBank/DDBJ whole genome shotgun (WGS) entry which is preliminary data.</text>
</comment>
<dbReference type="InterPro" id="IPR000719">
    <property type="entry name" value="Prot_kinase_dom"/>
</dbReference>
<dbReference type="InterPro" id="IPR011009">
    <property type="entry name" value="Kinase-like_dom_sf"/>
</dbReference>
<comment type="similarity">
    <text evidence="1">Belongs to the protein kinase superfamily. CAMK Ser/Thr protein kinase family. CaMK subfamily.</text>
</comment>
<evidence type="ECO:0000313" key="9">
    <source>
        <dbReference type="EMBL" id="MBA0610319.1"/>
    </source>
</evidence>
<keyword evidence="5" id="KW-0418">Kinase</keyword>
<evidence type="ECO:0000256" key="3">
    <source>
        <dbReference type="ARBA" id="ARBA00022679"/>
    </source>
</evidence>
<dbReference type="GO" id="GO:0004674">
    <property type="term" value="F:protein serine/threonine kinase activity"/>
    <property type="evidence" value="ECO:0007669"/>
    <property type="project" value="UniProtKB-KW"/>
</dbReference>
<name>A0A7J8R910_GOSDV</name>
<feature type="domain" description="Protein kinase" evidence="8">
    <location>
        <begin position="1"/>
        <end position="146"/>
    </location>
</feature>
<keyword evidence="3" id="KW-0808">Transferase</keyword>
<keyword evidence="7" id="KW-0472">Membrane</keyword>